<keyword evidence="2" id="KW-1185">Reference proteome</keyword>
<protein>
    <submittedName>
        <fullName evidence="1">Uncharacterized protein</fullName>
    </submittedName>
</protein>
<organism evidence="1 2">
    <name type="scientific">Pavo cristatus</name>
    <name type="common">Indian peafowl</name>
    <name type="synonym">Blue peafowl</name>
    <dbReference type="NCBI Taxonomy" id="9049"/>
    <lineage>
        <taxon>Eukaryota</taxon>
        <taxon>Metazoa</taxon>
        <taxon>Chordata</taxon>
        <taxon>Craniata</taxon>
        <taxon>Vertebrata</taxon>
        <taxon>Euteleostomi</taxon>
        <taxon>Archelosauria</taxon>
        <taxon>Archosauria</taxon>
        <taxon>Dinosauria</taxon>
        <taxon>Saurischia</taxon>
        <taxon>Theropoda</taxon>
        <taxon>Coelurosauria</taxon>
        <taxon>Aves</taxon>
        <taxon>Neognathae</taxon>
        <taxon>Galloanserae</taxon>
        <taxon>Galliformes</taxon>
        <taxon>Phasianidae</taxon>
        <taxon>Phasianinae</taxon>
        <taxon>Pavo</taxon>
    </lineage>
</organism>
<dbReference type="Ensembl" id="ENSPSTT00000027289.1">
    <property type="protein sequence ID" value="ENSPSTP00000025938.1"/>
    <property type="gene ID" value="ENSPSTG00000019071.1"/>
</dbReference>
<reference evidence="1" key="2">
    <citation type="submission" date="2025-09" db="UniProtKB">
        <authorList>
            <consortium name="Ensembl"/>
        </authorList>
    </citation>
    <scope>IDENTIFICATION</scope>
</reference>
<accession>A0A8C9G6L2</accession>
<dbReference type="AlphaFoldDB" id="A0A8C9G6L2"/>
<evidence type="ECO:0000313" key="2">
    <source>
        <dbReference type="Proteomes" id="UP000694428"/>
    </source>
</evidence>
<sequence length="143" mass="15586">MSVVHRLTSGWLLDHLSFINQCGYDIYDSFAYPGDVTINTSVSSTNNHPTSTFATTSSSDAVETEGKTARTSYVFREEFFHISKAHIAAAPEEQLLQGSCELSLTEMKASSSAEEHQEGTKCGVRDSVAGAKKVRSPQCSSLW</sequence>
<name>A0A8C9G6L2_PAVCR</name>
<evidence type="ECO:0000313" key="1">
    <source>
        <dbReference type="Ensembl" id="ENSPSTP00000025938.1"/>
    </source>
</evidence>
<proteinExistence type="predicted"/>
<reference evidence="1" key="1">
    <citation type="submission" date="2025-08" db="UniProtKB">
        <authorList>
            <consortium name="Ensembl"/>
        </authorList>
    </citation>
    <scope>IDENTIFICATION</scope>
</reference>
<dbReference type="Proteomes" id="UP000694428">
    <property type="component" value="Unplaced"/>
</dbReference>